<keyword evidence="4" id="KW-1185">Reference proteome</keyword>
<dbReference type="RefSeq" id="WP_307158591.1">
    <property type="nucleotide sequence ID" value="NZ_JAUSWH010000008.1"/>
</dbReference>
<dbReference type="Pfam" id="PF23893">
    <property type="entry name" value="Y4YQ_C"/>
    <property type="match status" value="1"/>
</dbReference>
<feature type="transmembrane region" description="Helical" evidence="1">
    <location>
        <begin position="112"/>
        <end position="132"/>
    </location>
</feature>
<comment type="caution">
    <text evidence="3">The sequence shown here is derived from an EMBL/GenBank/DDBJ whole genome shotgun (WGS) entry which is preliminary data.</text>
</comment>
<dbReference type="Proteomes" id="UP001235269">
    <property type="component" value="Unassembled WGS sequence"/>
</dbReference>
<feature type="domain" description="YscD/Y4YQ C-terminal" evidence="2">
    <location>
        <begin position="239"/>
        <end position="272"/>
    </location>
</feature>
<reference evidence="3 4" key="1">
    <citation type="submission" date="2023-07" db="EMBL/GenBank/DDBJ databases">
        <title>Genomic Encyclopedia of Type Strains, Phase IV (KMG-IV): sequencing the most valuable type-strain genomes for metagenomic binning, comparative biology and taxonomic classification.</title>
        <authorList>
            <person name="Goeker M."/>
        </authorList>
    </citation>
    <scope>NUCLEOTIDE SEQUENCE [LARGE SCALE GENOMIC DNA]</scope>
    <source>
        <strain evidence="3 4">DSM 100301</strain>
    </source>
</reference>
<protein>
    <recommendedName>
        <fullName evidence="2">YscD/Y4YQ C-terminal domain-containing protein</fullName>
    </recommendedName>
</protein>
<evidence type="ECO:0000313" key="4">
    <source>
        <dbReference type="Proteomes" id="UP001235269"/>
    </source>
</evidence>
<sequence length="305" mass="33359">MSEQLLIHRQGRESRFTLEADRLVIGGSADCDIVIIGIASAQTFLMQRADNGQTWNVEALQDGVMLDGHLLKPGEPAAWPIGAALSFQDVECRLPASGFHQKGRGFRKKRHVMAACLLFTAALLLLAGTLSGPDDTPQRQIMPIASSREDLPASAVAAEISQSLRLAHLPDQVTVETAEDRITIGRPDVRLRLEDKARLADIIRTISRRSPLPVVDQTQLTSGLQGFVAAVGYQPMKFIVGTDGKRYREGDLLPGGWRLQAIQDQAIRLAHEASVELVPFGRTQGSADTNVSLRLMPHPEQARLR</sequence>
<dbReference type="InterPro" id="IPR057770">
    <property type="entry name" value="YscD/Y4YQ_C"/>
</dbReference>
<keyword evidence="1" id="KW-1133">Transmembrane helix</keyword>
<evidence type="ECO:0000259" key="2">
    <source>
        <dbReference type="Pfam" id="PF23893"/>
    </source>
</evidence>
<organism evidence="3 4">
    <name type="scientific">Rhizobium paknamense</name>
    <dbReference type="NCBI Taxonomy" id="1206817"/>
    <lineage>
        <taxon>Bacteria</taxon>
        <taxon>Pseudomonadati</taxon>
        <taxon>Pseudomonadota</taxon>
        <taxon>Alphaproteobacteria</taxon>
        <taxon>Hyphomicrobiales</taxon>
        <taxon>Rhizobiaceae</taxon>
        <taxon>Rhizobium/Agrobacterium group</taxon>
        <taxon>Rhizobium</taxon>
    </lineage>
</organism>
<evidence type="ECO:0000313" key="3">
    <source>
        <dbReference type="EMBL" id="MDQ0456394.1"/>
    </source>
</evidence>
<keyword evidence="1" id="KW-0812">Transmembrane</keyword>
<evidence type="ECO:0000256" key="1">
    <source>
        <dbReference type="SAM" id="Phobius"/>
    </source>
</evidence>
<name>A0ABU0IDS0_9HYPH</name>
<gene>
    <name evidence="3" type="ORF">QO005_002735</name>
</gene>
<dbReference type="EMBL" id="JAUSWH010000008">
    <property type="protein sequence ID" value="MDQ0456394.1"/>
    <property type="molecule type" value="Genomic_DNA"/>
</dbReference>
<proteinExistence type="predicted"/>
<accession>A0ABU0IDS0</accession>
<keyword evidence="1" id="KW-0472">Membrane</keyword>